<sequence>MTSLIASSTQLLSTPSLSRPRSLLVSKVPEGDWFSSRKQQLKSRNQSVPHDILAKREKNLVDSPLSRCPVEVGYQIRLYLDGVDLFQLSHACHAFLNFYSFKEWYGRYVSRFPSWSCGGLLGNDPDQGCLSSYKKEFTSDAFLRRRLGYPSPLSLSSPLMSLPLSFPLILPLPPSNEPFSTSNVTGSTVEPMDICMPYDSQAPKEVIDDKEYLHEHEQSNIRVKLDEGKYYPSDSETDSGRFNRVASPVYSTDLKSRSTFAGSLVARPSVIDHNNSTLPVGSPTEQLYDFRVLLHATPDLTHPVAVLTSDLWTTNTDGPWSGQFAPRDLPVVQLVELKHFPMYEPTSPGSKRRRSSRLQEMRFLVTLAFGQNVGEQDMLLLDVWRLVKVIEVFIPMSTTAAPGLGSTSLSSSSLSSSWPSSSVAQTHGNVRLGRIETIKISANDDMRCRVVKIYSTVVSIDWAYRIQKELIRVQSASPSVTATSSSASTACSPQTDVDEDHDMSLTENYGYTHDSFEKGTHGNSGIGKSPLGTVKDKMVTVECIAIFGIQNSDTSSAMVARKILFTADRKRKHAQAKTLGDASWEKRVLSRGVSCMTLFPCYSGYERYLVMFNRYGRGMIWDWVEERQVTQLRMESDKGLKDGKIQRPTGQNEGNQSSSEAGPSSGALDSQTQGQAVSATNAGNGGGTAEENAPVANPNRWLSYWGAQVSFTETPDPFEMDVKKGRSFRIVILADGRDDEWESTWWHVDESSLGAMDHTLDQWRFLPTGSKANPQKTDAPVIYAHGKRHEEQTIGVEFISKKRQLEMLSKGQKEMTLATAPLRFNAYVVWNRYRISLTADRGLVMVDLEKKSSKERNDASSKGEQDSEWVTYLENSLGKTLVDIATVNNSLIVTLKDGHLVWSFYPARKEVLPTESEKVNEVVETLDTKMSTKERAKRPAKRSKPHTPRDPPTVDPKASAKANAIERRTKSSKSTTCRDSKDQQPKKKQSRRRTPRSLGDGEGRIYKDDPGVDPYSREFHYGPLGGEHIHY</sequence>
<evidence type="ECO:0000313" key="3">
    <source>
        <dbReference type="Proteomes" id="UP000827284"/>
    </source>
</evidence>
<name>A0A9P3HKW4_9FUNG</name>
<evidence type="ECO:0000256" key="1">
    <source>
        <dbReference type="SAM" id="MobiDB-lite"/>
    </source>
</evidence>
<dbReference type="Proteomes" id="UP000827284">
    <property type="component" value="Unassembled WGS sequence"/>
</dbReference>
<dbReference type="AlphaFoldDB" id="A0A9P3HKW4"/>
<feature type="region of interest" description="Disordered" evidence="1">
    <location>
        <begin position="634"/>
        <end position="694"/>
    </location>
</feature>
<protein>
    <recommendedName>
        <fullName evidence="4">F-box domain-containing protein</fullName>
    </recommendedName>
</protein>
<comment type="caution">
    <text evidence="2">The sequence shown here is derived from an EMBL/GenBank/DDBJ whole genome shotgun (WGS) entry which is preliminary data.</text>
</comment>
<proteinExistence type="predicted"/>
<dbReference type="EMBL" id="BQFW01000015">
    <property type="protein sequence ID" value="GJJ78373.1"/>
    <property type="molecule type" value="Genomic_DNA"/>
</dbReference>
<dbReference type="OrthoDB" id="2445710at2759"/>
<feature type="compositionally biased region" description="Basic residues" evidence="1">
    <location>
        <begin position="986"/>
        <end position="995"/>
    </location>
</feature>
<feature type="compositionally biased region" description="Basic and acidic residues" evidence="1">
    <location>
        <begin position="976"/>
        <end position="985"/>
    </location>
</feature>
<feature type="compositionally biased region" description="Basic and acidic residues" evidence="1">
    <location>
        <begin position="999"/>
        <end position="1020"/>
    </location>
</feature>
<feature type="compositionally biased region" description="Basic and acidic residues" evidence="1">
    <location>
        <begin position="923"/>
        <end position="934"/>
    </location>
</feature>
<reference evidence="2" key="1">
    <citation type="submission" date="2021-11" db="EMBL/GenBank/DDBJ databases">
        <authorList>
            <person name="Herlambang A."/>
            <person name="Guo Y."/>
            <person name="Takashima Y."/>
            <person name="Nishizawa T."/>
        </authorList>
    </citation>
    <scope>NUCLEOTIDE SEQUENCE</scope>
    <source>
        <strain evidence="2">E1425</strain>
    </source>
</reference>
<feature type="compositionally biased region" description="Basic residues" evidence="1">
    <location>
        <begin position="935"/>
        <end position="946"/>
    </location>
</feature>
<evidence type="ECO:0000313" key="2">
    <source>
        <dbReference type="EMBL" id="GJJ78373.1"/>
    </source>
</evidence>
<feature type="compositionally biased region" description="Basic and acidic residues" evidence="1">
    <location>
        <begin position="634"/>
        <end position="645"/>
    </location>
</feature>
<evidence type="ECO:0008006" key="4">
    <source>
        <dbReference type="Google" id="ProtNLM"/>
    </source>
</evidence>
<keyword evidence="3" id="KW-1185">Reference proteome</keyword>
<reference evidence="2" key="2">
    <citation type="journal article" date="2022" name="Microbiol. Resour. Announc.">
        <title>Whole-Genome Sequence of Entomortierella parvispora E1425, a Mucoromycotan Fungus Associated with Burkholderiaceae-Related Endosymbiotic Bacteria.</title>
        <authorList>
            <person name="Herlambang A."/>
            <person name="Guo Y."/>
            <person name="Takashima Y."/>
            <person name="Narisawa K."/>
            <person name="Ohta H."/>
            <person name="Nishizawa T."/>
        </authorList>
    </citation>
    <scope>NUCLEOTIDE SEQUENCE</scope>
    <source>
        <strain evidence="2">E1425</strain>
    </source>
</reference>
<accession>A0A9P3HKW4</accession>
<feature type="region of interest" description="Disordered" evidence="1">
    <location>
        <begin position="923"/>
        <end position="1031"/>
    </location>
</feature>
<organism evidence="2 3">
    <name type="scientific">Entomortierella parvispora</name>
    <dbReference type="NCBI Taxonomy" id="205924"/>
    <lineage>
        <taxon>Eukaryota</taxon>
        <taxon>Fungi</taxon>
        <taxon>Fungi incertae sedis</taxon>
        <taxon>Mucoromycota</taxon>
        <taxon>Mortierellomycotina</taxon>
        <taxon>Mortierellomycetes</taxon>
        <taxon>Mortierellales</taxon>
        <taxon>Mortierellaceae</taxon>
        <taxon>Entomortierella</taxon>
    </lineage>
</organism>
<gene>
    <name evidence="2" type="ORF">EMPS_10732</name>
</gene>
<feature type="compositionally biased region" description="Polar residues" evidence="1">
    <location>
        <begin position="648"/>
        <end position="678"/>
    </location>
</feature>